<protein>
    <recommendedName>
        <fullName evidence="1">Inositol polyphosphate-related phosphatase domain-containing protein</fullName>
    </recommendedName>
</protein>
<comment type="caution">
    <text evidence="2">The sequence shown here is derived from an EMBL/GenBank/DDBJ whole genome shotgun (WGS) entry which is preliminary data.</text>
</comment>
<keyword evidence="3" id="KW-1185">Reference proteome</keyword>
<dbReference type="Gene3D" id="3.60.10.10">
    <property type="entry name" value="Endonuclease/exonuclease/phosphatase"/>
    <property type="match status" value="1"/>
</dbReference>
<dbReference type="PANTHER" id="PTHR11200:SF275">
    <property type="entry name" value="LD06095P"/>
    <property type="match status" value="1"/>
</dbReference>
<dbReference type="Pfam" id="PF22669">
    <property type="entry name" value="Exo_endo_phos2"/>
    <property type="match status" value="1"/>
</dbReference>
<evidence type="ECO:0000313" key="2">
    <source>
        <dbReference type="EMBL" id="KAJ8909624.1"/>
    </source>
</evidence>
<dbReference type="SUPFAM" id="SSF56219">
    <property type="entry name" value="DNase I-like"/>
    <property type="match status" value="1"/>
</dbReference>
<dbReference type="AlphaFoldDB" id="A0AAV8V635"/>
<evidence type="ECO:0000313" key="3">
    <source>
        <dbReference type="Proteomes" id="UP001159042"/>
    </source>
</evidence>
<dbReference type="EMBL" id="JANEYG010000467">
    <property type="protein sequence ID" value="KAJ8909624.1"/>
    <property type="molecule type" value="Genomic_DNA"/>
</dbReference>
<dbReference type="GO" id="GO:0001726">
    <property type="term" value="C:ruffle"/>
    <property type="evidence" value="ECO:0007669"/>
    <property type="project" value="TreeGrafter"/>
</dbReference>
<dbReference type="PANTHER" id="PTHR11200">
    <property type="entry name" value="INOSITOL 5-PHOSPHATASE"/>
    <property type="match status" value="1"/>
</dbReference>
<sequence>MKSGEAFSELTEQDPDFPPTFKFVVGTPFYDHKRRPAWCDRILYCVNPHNYENVTLKVDQLSYRCHHSYTLSDHRPVSASFIIKVFCPSCPSMLAIHGVIKNM</sequence>
<dbReference type="Proteomes" id="UP001159042">
    <property type="component" value="Unassembled WGS sequence"/>
</dbReference>
<organism evidence="2 3">
    <name type="scientific">Exocentrus adspersus</name>
    <dbReference type="NCBI Taxonomy" id="1586481"/>
    <lineage>
        <taxon>Eukaryota</taxon>
        <taxon>Metazoa</taxon>
        <taxon>Ecdysozoa</taxon>
        <taxon>Arthropoda</taxon>
        <taxon>Hexapoda</taxon>
        <taxon>Insecta</taxon>
        <taxon>Pterygota</taxon>
        <taxon>Neoptera</taxon>
        <taxon>Endopterygota</taxon>
        <taxon>Coleoptera</taxon>
        <taxon>Polyphaga</taxon>
        <taxon>Cucujiformia</taxon>
        <taxon>Chrysomeloidea</taxon>
        <taxon>Cerambycidae</taxon>
        <taxon>Lamiinae</taxon>
        <taxon>Acanthocinini</taxon>
        <taxon>Exocentrus</taxon>
    </lineage>
</organism>
<name>A0AAV8V635_9CUCU</name>
<gene>
    <name evidence="2" type="ORF">NQ315_002093</name>
</gene>
<feature type="domain" description="Inositol polyphosphate-related phosphatase" evidence="1">
    <location>
        <begin position="1"/>
        <end position="79"/>
    </location>
</feature>
<dbReference type="InterPro" id="IPR036691">
    <property type="entry name" value="Endo/exonu/phosph_ase_sf"/>
</dbReference>
<dbReference type="GO" id="GO:0005737">
    <property type="term" value="C:cytoplasm"/>
    <property type="evidence" value="ECO:0007669"/>
    <property type="project" value="TreeGrafter"/>
</dbReference>
<dbReference type="InterPro" id="IPR046985">
    <property type="entry name" value="IP5"/>
</dbReference>
<dbReference type="GO" id="GO:0004439">
    <property type="term" value="F:phosphatidylinositol-4,5-bisphosphate 5-phosphatase activity"/>
    <property type="evidence" value="ECO:0007669"/>
    <property type="project" value="TreeGrafter"/>
</dbReference>
<dbReference type="InterPro" id="IPR000300">
    <property type="entry name" value="IPPc"/>
</dbReference>
<dbReference type="GO" id="GO:0005886">
    <property type="term" value="C:plasma membrane"/>
    <property type="evidence" value="ECO:0007669"/>
    <property type="project" value="TreeGrafter"/>
</dbReference>
<dbReference type="GO" id="GO:0046856">
    <property type="term" value="P:phosphatidylinositol dephosphorylation"/>
    <property type="evidence" value="ECO:0007669"/>
    <property type="project" value="InterPro"/>
</dbReference>
<evidence type="ECO:0000259" key="1">
    <source>
        <dbReference type="Pfam" id="PF22669"/>
    </source>
</evidence>
<proteinExistence type="predicted"/>
<accession>A0AAV8V635</accession>
<reference evidence="2 3" key="1">
    <citation type="journal article" date="2023" name="Insect Mol. Biol.">
        <title>Genome sequencing provides insights into the evolution of gene families encoding plant cell wall-degrading enzymes in longhorned beetles.</title>
        <authorList>
            <person name="Shin N.R."/>
            <person name="Okamura Y."/>
            <person name="Kirsch R."/>
            <person name="Pauchet Y."/>
        </authorList>
    </citation>
    <scope>NUCLEOTIDE SEQUENCE [LARGE SCALE GENOMIC DNA]</scope>
    <source>
        <strain evidence="2">EAD_L_NR</strain>
    </source>
</reference>